<feature type="domain" description="Alpha-L-rhamnosidase six-hairpin glycosidase" evidence="6">
    <location>
        <begin position="283"/>
        <end position="649"/>
    </location>
</feature>
<dbReference type="Pfam" id="PF17390">
    <property type="entry name" value="Bac_rhamnosid_C"/>
    <property type="match status" value="1"/>
</dbReference>
<dbReference type="Pfam" id="PF08531">
    <property type="entry name" value="Bac_rhamnosid_N"/>
    <property type="match status" value="1"/>
</dbReference>
<dbReference type="RefSeq" id="WP_386337484.1">
    <property type="nucleotide sequence ID" value="NZ_JBHSFG010000009.1"/>
</dbReference>
<evidence type="ECO:0000313" key="9">
    <source>
        <dbReference type="Proteomes" id="UP001596012"/>
    </source>
</evidence>
<evidence type="ECO:0000259" key="6">
    <source>
        <dbReference type="Pfam" id="PF17389"/>
    </source>
</evidence>
<dbReference type="InterPro" id="IPR016007">
    <property type="entry name" value="Alpha_rhamnosid"/>
</dbReference>
<reference evidence="9" key="1">
    <citation type="journal article" date="2019" name="Int. J. Syst. Evol. Microbiol.">
        <title>The Global Catalogue of Microorganisms (GCM) 10K type strain sequencing project: providing services to taxonomists for standard genome sequencing and annotation.</title>
        <authorList>
            <consortium name="The Broad Institute Genomics Platform"/>
            <consortium name="The Broad Institute Genome Sequencing Center for Infectious Disease"/>
            <person name="Wu L."/>
            <person name="Ma J."/>
        </authorList>
    </citation>
    <scope>NUCLEOTIDE SEQUENCE [LARGE SCALE GENOMIC DNA]</scope>
    <source>
        <strain evidence="9">DT43</strain>
    </source>
</reference>
<dbReference type="Pfam" id="PF17389">
    <property type="entry name" value="Bac_rhamnosid6H"/>
    <property type="match status" value="1"/>
</dbReference>
<evidence type="ECO:0000256" key="1">
    <source>
        <dbReference type="ARBA" id="ARBA00001445"/>
    </source>
</evidence>
<keyword evidence="9" id="KW-1185">Reference proteome</keyword>
<dbReference type="Gene3D" id="1.50.10.10">
    <property type="match status" value="1"/>
</dbReference>
<dbReference type="InterPro" id="IPR008902">
    <property type="entry name" value="Rhamnosid_concanavalin"/>
</dbReference>
<dbReference type="InterPro" id="IPR013737">
    <property type="entry name" value="Bac_rhamnosid_N"/>
</dbReference>
<evidence type="ECO:0000256" key="3">
    <source>
        <dbReference type="ARBA" id="ARBA00022801"/>
    </source>
</evidence>
<feature type="domain" description="Bacterial alpha-L-rhamnosidase N-terminal" evidence="5">
    <location>
        <begin position="3"/>
        <end position="143"/>
    </location>
</feature>
<dbReference type="GO" id="GO:0016787">
    <property type="term" value="F:hydrolase activity"/>
    <property type="evidence" value="ECO:0007669"/>
    <property type="project" value="UniProtKB-KW"/>
</dbReference>
<protein>
    <recommendedName>
        <fullName evidence="2">alpha-L-rhamnosidase</fullName>
        <ecNumber evidence="2">3.2.1.40</ecNumber>
    </recommendedName>
</protein>
<gene>
    <name evidence="8" type="ORF">ACFPH6_04450</name>
</gene>
<dbReference type="Pfam" id="PF05592">
    <property type="entry name" value="Bac_rhamnosid"/>
    <property type="match status" value="1"/>
</dbReference>
<feature type="domain" description="Alpha-L-rhamnosidase concanavalin-like" evidence="4">
    <location>
        <begin position="174"/>
        <end position="277"/>
    </location>
</feature>
<dbReference type="PANTHER" id="PTHR33307:SF6">
    <property type="entry name" value="ALPHA-RHAMNOSIDASE (EUROFUNG)-RELATED"/>
    <property type="match status" value="1"/>
</dbReference>
<dbReference type="Gene3D" id="2.60.420.10">
    <property type="entry name" value="Maltose phosphorylase, domain 3"/>
    <property type="match status" value="1"/>
</dbReference>
<organism evidence="8 9">
    <name type="scientific">Streptomyces xiangluensis</name>
    <dbReference type="NCBI Taxonomy" id="2665720"/>
    <lineage>
        <taxon>Bacteria</taxon>
        <taxon>Bacillati</taxon>
        <taxon>Actinomycetota</taxon>
        <taxon>Actinomycetes</taxon>
        <taxon>Kitasatosporales</taxon>
        <taxon>Streptomycetaceae</taxon>
        <taxon>Streptomyces</taxon>
    </lineage>
</organism>
<name>A0ABV8YET3_9ACTN</name>
<dbReference type="EC" id="3.2.1.40" evidence="2"/>
<dbReference type="EMBL" id="JBHSFG010000009">
    <property type="protein sequence ID" value="MFC4463827.1"/>
    <property type="molecule type" value="Genomic_DNA"/>
</dbReference>
<evidence type="ECO:0000259" key="5">
    <source>
        <dbReference type="Pfam" id="PF08531"/>
    </source>
</evidence>
<dbReference type="PANTHER" id="PTHR33307">
    <property type="entry name" value="ALPHA-RHAMNOSIDASE (EUROFUNG)"/>
    <property type="match status" value="1"/>
</dbReference>
<feature type="domain" description="Alpha-L-rhamnosidase C-terminal" evidence="7">
    <location>
        <begin position="651"/>
        <end position="727"/>
    </location>
</feature>
<dbReference type="InterPro" id="IPR035398">
    <property type="entry name" value="Bac_rhamnosid_C"/>
</dbReference>
<evidence type="ECO:0000259" key="4">
    <source>
        <dbReference type="Pfam" id="PF05592"/>
    </source>
</evidence>
<accession>A0ABV8YET3</accession>
<dbReference type="Gene3D" id="2.60.120.260">
    <property type="entry name" value="Galactose-binding domain-like"/>
    <property type="match status" value="2"/>
</dbReference>
<dbReference type="InterPro" id="IPR035396">
    <property type="entry name" value="Bac_rhamnosid6H"/>
</dbReference>
<keyword evidence="3 8" id="KW-0378">Hydrolase</keyword>
<proteinExistence type="predicted"/>
<comment type="caution">
    <text evidence="8">The sequence shown here is derived from an EMBL/GenBank/DDBJ whole genome shotgun (WGS) entry which is preliminary data.</text>
</comment>
<comment type="catalytic activity">
    <reaction evidence="1">
        <text>Hydrolysis of terminal non-reducing alpha-L-rhamnose residues in alpha-L-rhamnosides.</text>
        <dbReference type="EC" id="3.2.1.40"/>
    </reaction>
</comment>
<evidence type="ECO:0000259" key="7">
    <source>
        <dbReference type="Pfam" id="PF17390"/>
    </source>
</evidence>
<dbReference type="InterPro" id="IPR012341">
    <property type="entry name" value="6hp_glycosidase-like_sf"/>
</dbReference>
<dbReference type="SUPFAM" id="SSF48208">
    <property type="entry name" value="Six-hairpin glycosidases"/>
    <property type="match status" value="1"/>
</dbReference>
<dbReference type="InterPro" id="IPR008928">
    <property type="entry name" value="6-hairpin_glycosidase_sf"/>
</dbReference>
<evidence type="ECO:0000256" key="2">
    <source>
        <dbReference type="ARBA" id="ARBA00012652"/>
    </source>
</evidence>
<dbReference type="Proteomes" id="UP001596012">
    <property type="component" value="Unassembled WGS sequence"/>
</dbReference>
<sequence>MVRGRAYATALGWYRLFVNDTNVTGHALVPRWTPFHVYVEYQVYDITEALHSGGNRIGMVVSEGRYRGRLGAFSLPARYGDRLAAYAQLELELADGSTARLATDGSWSAEYGRVRVADPKDGERVDLRLPELPWAEEDGDQRRPAMVLHENRRLVAEAVARVRDIGRRSGTVTTTPSGKQLIDFGQNFSGVARIRLSGPPGQTVRLLYGEVLDAAGELDTRYLGMGTDKGWFQHDEAVLSDQSSHYTPWFTIHGFRYLCVDGPVKGVTEDDVEGIVLSSDLDQIADCHTSDPRLDRLWNNVLWSLRSNFTDTPTDCPTRERSGWTGDIQVFGPTAVQIVDADAYLRRYLLNLAAEQHDDGTVPPFIPAEASPGHSKNPLRFTRTSTGWGDVSVMLPWALYRYRGDIEVLRAQYDSGKAWVDHLARRAATKRGWRRRFGKGTREVEQYVVDTGFHWGEWLRPGESLGSQMPGNFLGKRANVATAYLSHSAQLLSQIATVLGKTQDAATYRKLADSTARAWRAAFVTDEGRRIADDKQDDYVRGLAFGLLTPDQRPGAAARLVELIEAAGFHLGTGFLSTPMLLNTLVETGYPETAYRVLMQTSTPSWLGQIERGATTMWETWEGYKDGKATASHNHYAFGAVATFLQEHVAGLSPSAPGYARIRVAPVIGGGLTSASVAINTPYGQAACAWKLHGDRTVTLSVTVPAGVTADIALGALRREVEGGEHTFTTTLDPAPVG</sequence>
<evidence type="ECO:0000313" key="8">
    <source>
        <dbReference type="EMBL" id="MFC4463827.1"/>
    </source>
</evidence>